<keyword evidence="3" id="KW-0813">Transport</keyword>
<feature type="transmembrane region" description="Helical" evidence="8">
    <location>
        <begin position="34"/>
        <end position="56"/>
    </location>
</feature>
<evidence type="ECO:0000256" key="8">
    <source>
        <dbReference type="RuleBase" id="RU363041"/>
    </source>
</evidence>
<sequence length="243" mass="26910">MQWFLLGLFILLSYTLEAITGFGSIVIAVSLGALIMPIADLLPVLVPLNIFMSGYLVYKHRRHIQWPLLLKIIAPLMLLGTIAGTWLRPVLGNAELAAIFALVIVVFGARELYKSLRKVTDHAHPRWLNQLLIAGAGITHGLFASGGPLLVFSLAGSKIDKGQMRATLLAVWFSLNSLLSAIFLYQGALTPVWPKLLMYLPLLVVGVLAGEYLHHRVSELTFRRLIYVILMCTGALLFIRAWL</sequence>
<feature type="transmembrane region" description="Helical" evidence="8">
    <location>
        <begin position="225"/>
        <end position="242"/>
    </location>
</feature>
<dbReference type="EMBL" id="JBHSCX010000020">
    <property type="protein sequence ID" value="MFC4363747.1"/>
    <property type="molecule type" value="Genomic_DNA"/>
</dbReference>
<comment type="subcellular location">
    <subcellularLocation>
        <location evidence="1 8">Cell membrane</location>
        <topology evidence="1 8">Multi-pass membrane protein</topology>
    </subcellularLocation>
</comment>
<organism evidence="9 10">
    <name type="scientific">Simiduia curdlanivorans</name>
    <dbReference type="NCBI Taxonomy" id="1492769"/>
    <lineage>
        <taxon>Bacteria</taxon>
        <taxon>Pseudomonadati</taxon>
        <taxon>Pseudomonadota</taxon>
        <taxon>Gammaproteobacteria</taxon>
        <taxon>Cellvibrionales</taxon>
        <taxon>Cellvibrionaceae</taxon>
        <taxon>Simiduia</taxon>
    </lineage>
</organism>
<dbReference type="InterPro" id="IPR052017">
    <property type="entry name" value="TSUP"/>
</dbReference>
<dbReference type="InterPro" id="IPR002781">
    <property type="entry name" value="TM_pro_TauE-like"/>
</dbReference>
<feature type="transmembrane region" description="Helical" evidence="8">
    <location>
        <begin position="93"/>
        <end position="110"/>
    </location>
</feature>
<comment type="caution">
    <text evidence="9">The sequence shown here is derived from an EMBL/GenBank/DDBJ whole genome shotgun (WGS) entry which is preliminary data.</text>
</comment>
<proteinExistence type="inferred from homology"/>
<evidence type="ECO:0000256" key="3">
    <source>
        <dbReference type="ARBA" id="ARBA00022448"/>
    </source>
</evidence>
<evidence type="ECO:0000313" key="9">
    <source>
        <dbReference type="EMBL" id="MFC4363747.1"/>
    </source>
</evidence>
<evidence type="ECO:0000256" key="2">
    <source>
        <dbReference type="ARBA" id="ARBA00009142"/>
    </source>
</evidence>
<comment type="similarity">
    <text evidence="2 8">Belongs to the 4-toluene sulfonate uptake permease (TSUP) (TC 2.A.102) family.</text>
</comment>
<evidence type="ECO:0000256" key="5">
    <source>
        <dbReference type="ARBA" id="ARBA00022692"/>
    </source>
</evidence>
<evidence type="ECO:0000256" key="7">
    <source>
        <dbReference type="ARBA" id="ARBA00023136"/>
    </source>
</evidence>
<name>A0ABV8VAL6_9GAMM</name>
<keyword evidence="5 8" id="KW-0812">Transmembrane</keyword>
<protein>
    <recommendedName>
        <fullName evidence="8">Probable membrane transporter protein</fullName>
    </recommendedName>
</protein>
<keyword evidence="6 8" id="KW-1133">Transmembrane helix</keyword>
<reference evidence="10" key="1">
    <citation type="journal article" date="2019" name="Int. J. Syst. Evol. Microbiol.">
        <title>The Global Catalogue of Microorganisms (GCM) 10K type strain sequencing project: providing services to taxonomists for standard genome sequencing and annotation.</title>
        <authorList>
            <consortium name="The Broad Institute Genomics Platform"/>
            <consortium name="The Broad Institute Genome Sequencing Center for Infectious Disease"/>
            <person name="Wu L."/>
            <person name="Ma J."/>
        </authorList>
    </citation>
    <scope>NUCLEOTIDE SEQUENCE [LARGE SCALE GENOMIC DNA]</scope>
    <source>
        <strain evidence="10">CECT 8570</strain>
    </source>
</reference>
<dbReference type="PANTHER" id="PTHR30269">
    <property type="entry name" value="TRANSMEMBRANE PROTEIN YFCA"/>
    <property type="match status" value="1"/>
</dbReference>
<evidence type="ECO:0000256" key="4">
    <source>
        <dbReference type="ARBA" id="ARBA00022475"/>
    </source>
</evidence>
<dbReference type="Proteomes" id="UP001595840">
    <property type="component" value="Unassembled WGS sequence"/>
</dbReference>
<evidence type="ECO:0000313" key="10">
    <source>
        <dbReference type="Proteomes" id="UP001595840"/>
    </source>
</evidence>
<keyword evidence="4 8" id="KW-1003">Cell membrane</keyword>
<evidence type="ECO:0000256" key="1">
    <source>
        <dbReference type="ARBA" id="ARBA00004651"/>
    </source>
</evidence>
<evidence type="ECO:0000256" key="6">
    <source>
        <dbReference type="ARBA" id="ARBA00022989"/>
    </source>
</evidence>
<feature type="transmembrane region" description="Helical" evidence="8">
    <location>
        <begin position="196"/>
        <end position="213"/>
    </location>
</feature>
<feature type="transmembrane region" description="Helical" evidence="8">
    <location>
        <begin position="166"/>
        <end position="184"/>
    </location>
</feature>
<accession>A0ABV8VAL6</accession>
<gene>
    <name evidence="9" type="ORF">ACFOX3_15635</name>
</gene>
<dbReference type="RefSeq" id="WP_290261743.1">
    <property type="nucleotide sequence ID" value="NZ_JAUFQG010000004.1"/>
</dbReference>
<dbReference type="PANTHER" id="PTHR30269:SF37">
    <property type="entry name" value="MEMBRANE TRANSPORTER PROTEIN"/>
    <property type="match status" value="1"/>
</dbReference>
<keyword evidence="10" id="KW-1185">Reference proteome</keyword>
<keyword evidence="7 8" id="KW-0472">Membrane</keyword>
<dbReference type="Pfam" id="PF01925">
    <property type="entry name" value="TauE"/>
    <property type="match status" value="1"/>
</dbReference>
<feature type="transmembrane region" description="Helical" evidence="8">
    <location>
        <begin position="68"/>
        <end position="87"/>
    </location>
</feature>
<feature type="transmembrane region" description="Helical" evidence="8">
    <location>
        <begin position="131"/>
        <end position="154"/>
    </location>
</feature>